<evidence type="ECO:0000313" key="1">
    <source>
        <dbReference type="EnsemblMetazoa" id="Aqu2.1.35698_001"/>
    </source>
</evidence>
<reference evidence="1" key="1">
    <citation type="submission" date="2017-05" db="UniProtKB">
        <authorList>
            <consortium name="EnsemblMetazoa"/>
        </authorList>
    </citation>
    <scope>IDENTIFICATION</scope>
</reference>
<dbReference type="InParanoid" id="A0A1X7V6T4"/>
<protein>
    <submittedName>
        <fullName evidence="1">Uncharacterized protein</fullName>
    </submittedName>
</protein>
<dbReference type="EnsemblMetazoa" id="Aqu2.1.35698_001">
    <property type="protein sequence ID" value="Aqu2.1.35698_001"/>
    <property type="gene ID" value="Aqu2.1.35698"/>
</dbReference>
<name>A0A1X7V6T4_AMPQE</name>
<organism evidence="1">
    <name type="scientific">Amphimedon queenslandica</name>
    <name type="common">Sponge</name>
    <dbReference type="NCBI Taxonomy" id="400682"/>
    <lineage>
        <taxon>Eukaryota</taxon>
        <taxon>Metazoa</taxon>
        <taxon>Porifera</taxon>
        <taxon>Demospongiae</taxon>
        <taxon>Heteroscleromorpha</taxon>
        <taxon>Haplosclerida</taxon>
        <taxon>Niphatidae</taxon>
        <taxon>Amphimedon</taxon>
    </lineage>
</organism>
<proteinExistence type="predicted"/>
<dbReference type="AlphaFoldDB" id="A0A1X7V6T4"/>
<sequence>MSREFVILTIIGSKNYAFLNDYLLQLSRVQRHWTRLSLLCRLTFSQNLWK</sequence>
<accession>A0A1X7V6T4</accession>